<name>A0A8T0ELX4_ARGBR</name>
<dbReference type="EMBL" id="JABXBU010002219">
    <property type="protein sequence ID" value="KAF8775118.1"/>
    <property type="molecule type" value="Genomic_DNA"/>
</dbReference>
<organism evidence="1 2">
    <name type="scientific">Argiope bruennichi</name>
    <name type="common">Wasp spider</name>
    <name type="synonym">Aranea bruennichi</name>
    <dbReference type="NCBI Taxonomy" id="94029"/>
    <lineage>
        <taxon>Eukaryota</taxon>
        <taxon>Metazoa</taxon>
        <taxon>Ecdysozoa</taxon>
        <taxon>Arthropoda</taxon>
        <taxon>Chelicerata</taxon>
        <taxon>Arachnida</taxon>
        <taxon>Araneae</taxon>
        <taxon>Araneomorphae</taxon>
        <taxon>Entelegynae</taxon>
        <taxon>Araneoidea</taxon>
        <taxon>Araneidae</taxon>
        <taxon>Argiope</taxon>
    </lineage>
</organism>
<dbReference type="AlphaFoldDB" id="A0A8T0ELX4"/>
<gene>
    <name evidence="1" type="ORF">HNY73_015660</name>
</gene>
<evidence type="ECO:0000313" key="1">
    <source>
        <dbReference type="EMBL" id="KAF8775118.1"/>
    </source>
</evidence>
<accession>A0A8T0ELX4</accession>
<reference evidence="1" key="1">
    <citation type="journal article" date="2020" name="bioRxiv">
        <title>Chromosome-level reference genome of the European wasp spider Argiope bruennichi: a resource for studies on range expansion and evolutionary adaptation.</title>
        <authorList>
            <person name="Sheffer M.M."/>
            <person name="Hoppe A."/>
            <person name="Krehenwinkel H."/>
            <person name="Uhl G."/>
            <person name="Kuss A.W."/>
            <person name="Jensen L."/>
            <person name="Jensen C."/>
            <person name="Gillespie R.G."/>
            <person name="Hoff K.J."/>
            <person name="Prost S."/>
        </authorList>
    </citation>
    <scope>NUCLEOTIDE SEQUENCE</scope>
</reference>
<proteinExistence type="predicted"/>
<comment type="caution">
    <text evidence="1">The sequence shown here is derived from an EMBL/GenBank/DDBJ whole genome shotgun (WGS) entry which is preliminary data.</text>
</comment>
<dbReference type="Proteomes" id="UP000807504">
    <property type="component" value="Unassembled WGS sequence"/>
</dbReference>
<keyword evidence="2" id="KW-1185">Reference proteome</keyword>
<evidence type="ECO:0000313" key="2">
    <source>
        <dbReference type="Proteomes" id="UP000807504"/>
    </source>
</evidence>
<protein>
    <submittedName>
        <fullName evidence="1">Uncharacterized protein</fullName>
    </submittedName>
</protein>
<reference evidence="1" key="2">
    <citation type="submission" date="2020-06" db="EMBL/GenBank/DDBJ databases">
        <authorList>
            <person name="Sheffer M."/>
        </authorList>
    </citation>
    <scope>NUCLEOTIDE SEQUENCE</scope>
</reference>
<sequence>MTEGPDIRMRSAQWAHFGKQKLGAWDEPNVGLRHPMRDAMRTPERCWLSRQQDRWPWKSEYAKECGTTHLPKQLALKWTMLQRRAHTRPRRKIICDN</sequence>